<feature type="non-terminal residue" evidence="1">
    <location>
        <position position="71"/>
    </location>
</feature>
<sequence>NLDMMKWKTIPQGAATTVTAAFDPRLDSLPGAYLDDSTVANDKVAPHASDPAIATKLWDATEVLVGVKFSV</sequence>
<evidence type="ECO:0000313" key="1">
    <source>
        <dbReference type="EMBL" id="CAK5267299.1"/>
    </source>
</evidence>
<name>A0AAD2GZY9_9AGAR</name>
<dbReference type="AlphaFoldDB" id="A0AAD2GZY9"/>
<accession>A0AAD2GZY9</accession>
<reference evidence="1" key="1">
    <citation type="submission" date="2023-11" db="EMBL/GenBank/DDBJ databases">
        <authorList>
            <person name="De Vega J J."/>
            <person name="De Vega J J."/>
        </authorList>
    </citation>
    <scope>NUCLEOTIDE SEQUENCE</scope>
</reference>
<keyword evidence="2" id="KW-1185">Reference proteome</keyword>
<dbReference type="EMBL" id="CAVNYO010000118">
    <property type="protein sequence ID" value="CAK5267299.1"/>
    <property type="molecule type" value="Genomic_DNA"/>
</dbReference>
<evidence type="ECO:0008006" key="3">
    <source>
        <dbReference type="Google" id="ProtNLM"/>
    </source>
</evidence>
<proteinExistence type="predicted"/>
<gene>
    <name evidence="1" type="ORF">MYCIT1_LOCUS9683</name>
</gene>
<protein>
    <recommendedName>
        <fullName evidence="3">Short-chain dehydrogenase</fullName>
    </recommendedName>
</protein>
<organism evidence="1 2">
    <name type="scientific">Mycena citricolor</name>
    <dbReference type="NCBI Taxonomy" id="2018698"/>
    <lineage>
        <taxon>Eukaryota</taxon>
        <taxon>Fungi</taxon>
        <taxon>Dikarya</taxon>
        <taxon>Basidiomycota</taxon>
        <taxon>Agaricomycotina</taxon>
        <taxon>Agaricomycetes</taxon>
        <taxon>Agaricomycetidae</taxon>
        <taxon>Agaricales</taxon>
        <taxon>Marasmiineae</taxon>
        <taxon>Mycenaceae</taxon>
        <taxon>Mycena</taxon>
    </lineage>
</organism>
<evidence type="ECO:0000313" key="2">
    <source>
        <dbReference type="Proteomes" id="UP001295794"/>
    </source>
</evidence>
<comment type="caution">
    <text evidence="1">The sequence shown here is derived from an EMBL/GenBank/DDBJ whole genome shotgun (WGS) entry which is preliminary data.</text>
</comment>
<dbReference type="Proteomes" id="UP001295794">
    <property type="component" value="Unassembled WGS sequence"/>
</dbReference>
<dbReference type="Gene3D" id="3.40.50.720">
    <property type="entry name" value="NAD(P)-binding Rossmann-like Domain"/>
    <property type="match status" value="1"/>
</dbReference>